<dbReference type="SUPFAM" id="SSF69593">
    <property type="entry name" value="Glycerol-3-phosphate (1)-acyltransferase"/>
    <property type="match status" value="1"/>
</dbReference>
<keyword evidence="5 7" id="KW-0012">Acyltransferase</keyword>
<dbReference type="CDD" id="cd07989">
    <property type="entry name" value="LPLAT_AGPAT-like"/>
    <property type="match status" value="1"/>
</dbReference>
<evidence type="ECO:0000313" key="7">
    <source>
        <dbReference type="EMBL" id="MBB5820003.1"/>
    </source>
</evidence>
<feature type="domain" description="Phospholipid/glycerol acyltransferase" evidence="6">
    <location>
        <begin position="110"/>
        <end position="222"/>
    </location>
</feature>
<dbReference type="EMBL" id="JACHMP010000001">
    <property type="protein sequence ID" value="MBB5820003.1"/>
    <property type="molecule type" value="Genomic_DNA"/>
</dbReference>
<keyword evidence="2" id="KW-0444">Lipid biosynthesis</keyword>
<dbReference type="Proteomes" id="UP000540685">
    <property type="component" value="Unassembled WGS sequence"/>
</dbReference>
<dbReference type="RefSeq" id="WP_221206088.1">
    <property type="nucleotide sequence ID" value="NZ_JACHMP010000001.1"/>
</dbReference>
<reference evidence="7 8" key="1">
    <citation type="submission" date="2020-08" db="EMBL/GenBank/DDBJ databases">
        <title>Sequencing the genomes of 1000 actinobacteria strains.</title>
        <authorList>
            <person name="Klenk H.-P."/>
        </authorList>
    </citation>
    <scope>NUCLEOTIDE SEQUENCE [LARGE SCALE GENOMIC DNA]</scope>
    <source>
        <strain evidence="7 8">DSM 46887</strain>
    </source>
</reference>
<dbReference type="SMART" id="SM00563">
    <property type="entry name" value="PlsC"/>
    <property type="match status" value="1"/>
</dbReference>
<dbReference type="Pfam" id="PF01553">
    <property type="entry name" value="Acyltransferase"/>
    <property type="match status" value="1"/>
</dbReference>
<evidence type="ECO:0000256" key="1">
    <source>
        <dbReference type="ARBA" id="ARBA00005189"/>
    </source>
</evidence>
<dbReference type="GO" id="GO:0006654">
    <property type="term" value="P:phosphatidic acid biosynthetic process"/>
    <property type="evidence" value="ECO:0007669"/>
    <property type="project" value="TreeGrafter"/>
</dbReference>
<keyword evidence="4" id="KW-0443">Lipid metabolism</keyword>
<dbReference type="PANTHER" id="PTHR10434:SF64">
    <property type="entry name" value="1-ACYL-SN-GLYCEROL-3-PHOSPHATE ACYLTRANSFERASE-RELATED"/>
    <property type="match status" value="1"/>
</dbReference>
<evidence type="ECO:0000259" key="6">
    <source>
        <dbReference type="SMART" id="SM00563"/>
    </source>
</evidence>
<evidence type="ECO:0000256" key="5">
    <source>
        <dbReference type="ARBA" id="ARBA00023315"/>
    </source>
</evidence>
<evidence type="ECO:0000256" key="2">
    <source>
        <dbReference type="ARBA" id="ARBA00022516"/>
    </source>
</evidence>
<dbReference type="GO" id="GO:0003841">
    <property type="term" value="F:1-acylglycerol-3-phosphate O-acyltransferase activity"/>
    <property type="evidence" value="ECO:0007669"/>
    <property type="project" value="TreeGrafter"/>
</dbReference>
<proteinExistence type="predicted"/>
<evidence type="ECO:0000313" key="8">
    <source>
        <dbReference type="Proteomes" id="UP000540685"/>
    </source>
</evidence>
<dbReference type="PANTHER" id="PTHR10434">
    <property type="entry name" value="1-ACYL-SN-GLYCEROL-3-PHOSPHATE ACYLTRANSFERASE"/>
    <property type="match status" value="1"/>
</dbReference>
<evidence type="ECO:0000256" key="4">
    <source>
        <dbReference type="ARBA" id="ARBA00023098"/>
    </source>
</evidence>
<sequence>MTAAWPRRVLRLTAVTLVLLSGVAFALVATGLGDRGRIRLAGAWSRLLLRAIGVRVEARQGFTFLAGSATGPRTVRMARGRIVPASGYRSVPAAGPDLDPPGRGSPQAAPLFVANHVSWLDPLVMVAAQPCHLLAKRDVLGWPVIGVLATVAGVFFIDRERLSALPVAVSRMAAALAGGHAVAAFPEGTTWCGRKMGTFRPAVFQAALDAGAPVRPVALRYLGPSGTPATASAFVGDDTLWASVRRVVAIRRLTVEVTVLPEVRGDDRRALAWAAESSVASVVVVGAAHDVPVAA</sequence>
<name>A0A7W9MH31_9ACTN</name>
<keyword evidence="3 7" id="KW-0808">Transferase</keyword>
<evidence type="ECO:0000256" key="3">
    <source>
        <dbReference type="ARBA" id="ARBA00022679"/>
    </source>
</evidence>
<keyword evidence="8" id="KW-1185">Reference proteome</keyword>
<dbReference type="InterPro" id="IPR002123">
    <property type="entry name" value="Plipid/glycerol_acylTrfase"/>
</dbReference>
<protein>
    <submittedName>
        <fullName evidence="7">1-acyl-sn-glycerol-3-phosphate acyltransferase</fullName>
    </submittedName>
</protein>
<dbReference type="AlphaFoldDB" id="A0A7W9MH31"/>
<organism evidence="7 8">
    <name type="scientific">Streptosporangium becharense</name>
    <dbReference type="NCBI Taxonomy" id="1816182"/>
    <lineage>
        <taxon>Bacteria</taxon>
        <taxon>Bacillati</taxon>
        <taxon>Actinomycetota</taxon>
        <taxon>Actinomycetes</taxon>
        <taxon>Streptosporangiales</taxon>
        <taxon>Streptosporangiaceae</taxon>
        <taxon>Streptosporangium</taxon>
    </lineage>
</organism>
<gene>
    <name evidence="7" type="ORF">F4562_003065</name>
</gene>
<accession>A0A7W9MH31</accession>
<comment type="caution">
    <text evidence="7">The sequence shown here is derived from an EMBL/GenBank/DDBJ whole genome shotgun (WGS) entry which is preliminary data.</text>
</comment>
<comment type="pathway">
    <text evidence="1">Lipid metabolism.</text>
</comment>